<dbReference type="EMBL" id="CM043792">
    <property type="protein sequence ID" value="KAI4822806.1"/>
    <property type="molecule type" value="Genomic_DNA"/>
</dbReference>
<comment type="caution">
    <text evidence="1">The sequence shown here is derived from an EMBL/GenBank/DDBJ whole genome shotgun (WGS) entry which is preliminary data.</text>
</comment>
<sequence>MDLISDLELPPDFPKQKSYFIISSDDPARVRANASFALFGSGFDSDEDLPLRNSRPAYMESDAFSDGQTQRGMDRYLDSLFDPVLLDSSIVTVPVLPVAGGMMPPIPAMPIPSHHHHHEQHQQQEQQQQQQQQEQQEPPQQPPPPQQQPFHQYNRLPVMAGVPGSGHMVLTQQQQAIINQQAIILAQQMTMQAMAIQQQMLSVFPPAAPAPQSPPAQHHMTHYSSPTRESEESPYKPAAVQRKTKSVVAGPTRGPLLRTWYDPVPVTQSASIPATTSKTSSNSIIPPTQPLLLDLLHKGDGKVFGKKSDPHGEAMEILKDQMANPPQPTQRKPQSSLRKADGGVKVTKTTKSRPAGPTSSNLSPAPLPVSRELPIEQEIIQTQLHSRTSDEYYTYSNVPWKLYMRKEVFYPKETFNTCIRISQEERQKMKDLFAENKVDQVSGTHDETVKKKVVTVARDSWEIYFSRLFPASGSVGTGVQVLSVSHKGIKLLKMVRNSSSAPDYFRVLRPYSYSDILFVSIPSKNMLEFNLSNEKLILFSAKAPQVKHMIDYFLTELKKDSEYVVAVRNYITEDRTLLSFHKGDIIRVQHMDGLQAVRKKVVLLEELKRDTPEFGWRFGAVYGKSGVFPSDYVRPVAAPDFLVLPAERVEPRDRQGRVAASAAIAVAMGSAVAAHELDLSTEVVNEMYGDGLSAELDDLPLHGGQYQMAEFAKKYFREAQRNKSEQKAKKGKEGRDPHDMVKFSKSPIQESLIDFSDSGMNRVAVDIFIAIMKFMGDFPLKGQTEQDLVTSLSADHGLIKDESYCQVMKQVTANTSSKPDSCQRGWRLLYILTAFYRCSDVMKPFMLKFLQDACESPGMQYQGIAKACEQNLRRTFQYGGRIQYPNSMELKAMLAGRSSKRQLFLLPGGIERHVKIKTCSVALDVIEELCYEMGLHRVEALDEYAVFLVTHKGQNVRPLNKREYILDIATEAEPVDASYSLWFRRVIWSMALKLDNELYVTMHYNQVLPDYLKALLSVVPQAKASDQHLQQIARLAALQHRAKDTFYSKQGSQHWLNMTTQHMQQVQPLNPNQARAQFLGLVSAFPMFGSSFFYIQSCSSASISAPCILAVNLNGLHFLNKDTHEAMVRFPLKEVQSTRTQRPTSGSSYPYGSPGVEFTGLHSDTTAVTQIQFLPGQGRLLSLLDDNTIHLWELVGGAPREVGGVKKDGVIILQEVDSYSLPGKPGIESCSATRVTVLLLLRSCDLLCIGTEGGGVYFLELPCLSLKDNLTLPQDQVTQSLPDDYRCGKSLGPVESLQEHPQQPGKILIGYSRGLVVLWDLSTRHTEQLFLGKQQLESLVWERSGNLFVSSHNDGGYSVWPVTNGNTCHQQPVSSTVPYGPFPCKAINKILWRTTQTGSPLLLYSGGMPRASYGDRHCLTIQRDKENVTLDFTSRVIDFFTVHNVEQEKFDDPSAVVVLLEEELVVIDLLTPGWPSLPTPYLAPLHSSAITCSFHVSSVSPKLWERLVNAGKAQQGRQQAHGPNQRDWHNNRANPKPTEAEF</sequence>
<dbReference type="Proteomes" id="UP001057452">
    <property type="component" value="Chromosome 8"/>
</dbReference>
<reference evidence="1" key="1">
    <citation type="submission" date="2022-05" db="EMBL/GenBank/DDBJ databases">
        <title>Chromosome-level genome of Chaenocephalus aceratus.</title>
        <authorList>
            <person name="Park H."/>
        </authorList>
    </citation>
    <scope>NUCLEOTIDE SEQUENCE</scope>
    <source>
        <strain evidence="1">KU_202001</strain>
    </source>
</reference>
<feature type="non-terminal residue" evidence="1">
    <location>
        <position position="1542"/>
    </location>
</feature>
<name>A0ACB9X9H8_CHAAC</name>
<proteinExistence type="predicted"/>
<organism evidence="1 2">
    <name type="scientific">Chaenocephalus aceratus</name>
    <name type="common">Blackfin icefish</name>
    <name type="synonym">Chaenichthys aceratus</name>
    <dbReference type="NCBI Taxonomy" id="36190"/>
    <lineage>
        <taxon>Eukaryota</taxon>
        <taxon>Metazoa</taxon>
        <taxon>Chordata</taxon>
        <taxon>Craniata</taxon>
        <taxon>Vertebrata</taxon>
        <taxon>Euteleostomi</taxon>
        <taxon>Actinopterygii</taxon>
        <taxon>Neopterygii</taxon>
        <taxon>Teleostei</taxon>
        <taxon>Neoteleostei</taxon>
        <taxon>Acanthomorphata</taxon>
        <taxon>Eupercaria</taxon>
        <taxon>Perciformes</taxon>
        <taxon>Notothenioidei</taxon>
        <taxon>Channichthyidae</taxon>
        <taxon>Chaenocephalus</taxon>
    </lineage>
</organism>
<gene>
    <name evidence="1" type="ORF">KUCAC02_008333</name>
</gene>
<protein>
    <submittedName>
        <fullName evidence="1">Uncharacterized protein</fullName>
    </submittedName>
</protein>
<accession>A0ACB9X9H8</accession>
<keyword evidence="2" id="KW-1185">Reference proteome</keyword>
<evidence type="ECO:0000313" key="1">
    <source>
        <dbReference type="EMBL" id="KAI4822806.1"/>
    </source>
</evidence>
<evidence type="ECO:0000313" key="2">
    <source>
        <dbReference type="Proteomes" id="UP001057452"/>
    </source>
</evidence>